<evidence type="ECO:0000256" key="3">
    <source>
        <dbReference type="PIRSR" id="PIRSR602401-1"/>
    </source>
</evidence>
<dbReference type="GO" id="GO:0020037">
    <property type="term" value="F:heme binding"/>
    <property type="evidence" value="ECO:0007669"/>
    <property type="project" value="InterPro"/>
</dbReference>
<comment type="caution">
    <text evidence="5">The sequence shown here is derived from an EMBL/GenBank/DDBJ whole genome shotgun (WGS) entry which is preliminary data.</text>
</comment>
<keyword evidence="4" id="KW-0560">Oxidoreductase</keyword>
<gene>
    <name evidence="5" type="ORF">OA50_00758</name>
</gene>
<dbReference type="GO" id="GO:0004497">
    <property type="term" value="F:monooxygenase activity"/>
    <property type="evidence" value="ECO:0007669"/>
    <property type="project" value="UniProtKB-KW"/>
</dbReference>
<dbReference type="PATRIC" id="fig|1515334.3.peg.772"/>
<dbReference type="InterPro" id="IPR002401">
    <property type="entry name" value="Cyt_P450_E_grp-I"/>
</dbReference>
<organism evidence="5 6">
    <name type="scientific">Mameliella alba</name>
    <dbReference type="NCBI Taxonomy" id="561184"/>
    <lineage>
        <taxon>Bacteria</taxon>
        <taxon>Pseudomonadati</taxon>
        <taxon>Pseudomonadota</taxon>
        <taxon>Alphaproteobacteria</taxon>
        <taxon>Rhodobacterales</taxon>
        <taxon>Roseobacteraceae</taxon>
        <taxon>Mameliella</taxon>
    </lineage>
</organism>
<dbReference type="PRINTS" id="PR00463">
    <property type="entry name" value="EP450I"/>
</dbReference>
<name>A0A0B3SE01_9RHOB</name>
<dbReference type="Pfam" id="PF00067">
    <property type="entry name" value="p450"/>
    <property type="match status" value="1"/>
</dbReference>
<comment type="similarity">
    <text evidence="2 4">Belongs to the cytochrome P450 family.</text>
</comment>
<dbReference type="RefSeq" id="WP_043137470.1">
    <property type="nucleotide sequence ID" value="NZ_JSUQ01000002.1"/>
</dbReference>
<accession>A0A0B3SE01</accession>
<feature type="binding site" description="axial binding residue" evidence="3">
    <location>
        <position position="403"/>
    </location>
    <ligand>
        <name>heme</name>
        <dbReference type="ChEBI" id="CHEBI:30413"/>
    </ligand>
    <ligandPart>
        <name>Fe</name>
        <dbReference type="ChEBI" id="CHEBI:18248"/>
    </ligandPart>
</feature>
<keyword evidence="3 4" id="KW-0408">Iron</keyword>
<dbReference type="Gene3D" id="1.10.630.10">
    <property type="entry name" value="Cytochrome P450"/>
    <property type="match status" value="1"/>
</dbReference>
<dbReference type="PRINTS" id="PR00385">
    <property type="entry name" value="P450"/>
</dbReference>
<dbReference type="InterPro" id="IPR017972">
    <property type="entry name" value="Cyt_P450_CS"/>
</dbReference>
<reference evidence="5 6" key="1">
    <citation type="submission" date="2014-10" db="EMBL/GenBank/DDBJ databases">
        <title>Genome sequence of Ponticoccus sp. strain UMTAT08 isolated from clonal culture of toxic dinoflagellate Alexandrium tamiyavanichii.</title>
        <authorList>
            <person name="Gan H.Y."/>
            <person name="Muhd D.-D."/>
            <person name="Mohd Noor M.E."/>
            <person name="Yeong Y.S."/>
            <person name="Usup G."/>
        </authorList>
    </citation>
    <scope>NUCLEOTIDE SEQUENCE [LARGE SCALE GENOMIC DNA]</scope>
    <source>
        <strain evidence="5 6">UMTAT08</strain>
    </source>
</reference>
<dbReference type="EMBL" id="JSUQ01000002">
    <property type="protein sequence ID" value="KHQ54921.1"/>
    <property type="molecule type" value="Genomic_DNA"/>
</dbReference>
<dbReference type="PROSITE" id="PS00086">
    <property type="entry name" value="CYTOCHROME_P450"/>
    <property type="match status" value="1"/>
</dbReference>
<dbReference type="InterPro" id="IPR036396">
    <property type="entry name" value="Cyt_P450_sf"/>
</dbReference>
<dbReference type="STRING" id="561184.SAMN05216376_12346"/>
<dbReference type="SUPFAM" id="SSF48264">
    <property type="entry name" value="Cytochrome P450"/>
    <property type="match status" value="1"/>
</dbReference>
<keyword evidence="4" id="KW-0503">Monooxygenase</keyword>
<dbReference type="PANTHER" id="PTHR24305">
    <property type="entry name" value="CYTOCHROME P450"/>
    <property type="match status" value="1"/>
</dbReference>
<evidence type="ECO:0000256" key="2">
    <source>
        <dbReference type="ARBA" id="ARBA00010617"/>
    </source>
</evidence>
<dbReference type="PANTHER" id="PTHR24305:SF166">
    <property type="entry name" value="CYTOCHROME P450 12A4, MITOCHONDRIAL-RELATED"/>
    <property type="match status" value="1"/>
</dbReference>
<evidence type="ECO:0000313" key="5">
    <source>
        <dbReference type="EMBL" id="KHQ54921.1"/>
    </source>
</evidence>
<protein>
    <submittedName>
        <fullName evidence="5">Cytochrome P450</fullName>
    </submittedName>
</protein>
<dbReference type="InterPro" id="IPR050121">
    <property type="entry name" value="Cytochrome_P450_monoxygenase"/>
</dbReference>
<dbReference type="Proteomes" id="UP000030960">
    <property type="component" value="Unassembled WGS sequence"/>
</dbReference>
<keyword evidence="3 4" id="KW-0349">Heme</keyword>
<keyword evidence="3 4" id="KW-0479">Metal-binding</keyword>
<proteinExistence type="inferred from homology"/>
<comment type="cofactor">
    <cofactor evidence="1 3">
        <name>heme</name>
        <dbReference type="ChEBI" id="CHEBI:30413"/>
    </cofactor>
</comment>
<evidence type="ECO:0000256" key="1">
    <source>
        <dbReference type="ARBA" id="ARBA00001971"/>
    </source>
</evidence>
<keyword evidence="6" id="KW-1185">Reference proteome</keyword>
<evidence type="ECO:0000256" key="4">
    <source>
        <dbReference type="RuleBase" id="RU000461"/>
    </source>
</evidence>
<dbReference type="GO" id="GO:0016705">
    <property type="term" value="F:oxidoreductase activity, acting on paired donors, with incorporation or reduction of molecular oxygen"/>
    <property type="evidence" value="ECO:0007669"/>
    <property type="project" value="InterPro"/>
</dbReference>
<evidence type="ECO:0000313" key="6">
    <source>
        <dbReference type="Proteomes" id="UP000030960"/>
    </source>
</evidence>
<sequence length="456" mass="50690">MTRTSPTPDSARLPVRVPLVTRPLGLWDSLQATRDNVLSIIPEVALRRPIVSGRTGKRWHMVMDPEAIRRVLLENLDNYPKSLVTKNLLRPAVGESLFIAEGAHWRWQRRTAAPAFSHRNVLNLAPVMTRAAERSVARIAGAGPRAVEMMQEMVTTTFDVISDVTFSSGEGFQRDTVHRAIDAYISEAGKVSLFDVLGFPDWVPRPGRLRAGGVPEMRQVADRAIQRRIDEGPDDVPDLLDLLLAGEDPESGRRMSLPELRDNLLTFIVAGHETTALALSWALYLMAFDQKAQDRARAEAQSVLSDGLARGEDVPQLVFTRQVVDEALRLYPPGGLVSRTALAGDRLCGRGILPGDTVMLPIYALHRHEALWEDPQAFRPDRWAGERPDRYAYLPFGDGPRICIGASFALQEAVIILSTLLANFRFTAVKGRDPKPVMILTLRPEGGVWLEAERVR</sequence>
<dbReference type="OrthoDB" id="9764248at2"/>
<dbReference type="GO" id="GO:0005506">
    <property type="term" value="F:iron ion binding"/>
    <property type="evidence" value="ECO:0007669"/>
    <property type="project" value="InterPro"/>
</dbReference>
<dbReference type="AlphaFoldDB" id="A0A0B3SE01"/>
<dbReference type="InterPro" id="IPR001128">
    <property type="entry name" value="Cyt_P450"/>
</dbReference>